<evidence type="ECO:0000256" key="6">
    <source>
        <dbReference type="ARBA" id="ARBA00021582"/>
    </source>
</evidence>
<evidence type="ECO:0000256" key="3">
    <source>
        <dbReference type="ARBA" id="ARBA00005854"/>
    </source>
</evidence>
<dbReference type="InterPro" id="IPR045865">
    <property type="entry name" value="ACT-like_dom_sf"/>
</dbReference>
<dbReference type="EC" id="1.1.1.399" evidence="4"/>
<comment type="caution">
    <text evidence="14">The sequence shown here is derived from an EMBL/GenBank/DDBJ whole genome shotgun (WGS) entry which is preliminary data.</text>
</comment>
<feature type="domain" description="ACT" evidence="13">
    <location>
        <begin position="319"/>
        <end position="387"/>
    </location>
</feature>
<dbReference type="SUPFAM" id="SSF55021">
    <property type="entry name" value="ACT-like"/>
    <property type="match status" value="1"/>
</dbReference>
<dbReference type="PROSITE" id="PS51671">
    <property type="entry name" value="ACT"/>
    <property type="match status" value="1"/>
</dbReference>
<comment type="catalytic activity">
    <reaction evidence="10">
        <text>(R)-2-hydroxyglutarate + NAD(+) = 2-oxoglutarate + NADH + H(+)</text>
        <dbReference type="Rhea" id="RHEA:49612"/>
        <dbReference type="ChEBI" id="CHEBI:15378"/>
        <dbReference type="ChEBI" id="CHEBI:15801"/>
        <dbReference type="ChEBI" id="CHEBI:16810"/>
        <dbReference type="ChEBI" id="CHEBI:57540"/>
        <dbReference type="ChEBI" id="CHEBI:57945"/>
        <dbReference type="EC" id="1.1.1.399"/>
    </reaction>
</comment>
<keyword evidence="8" id="KW-0520">NAD</keyword>
<organism evidence="14 15">
    <name type="scientific">Christensenella tenuis</name>
    <dbReference type="NCBI Taxonomy" id="2763033"/>
    <lineage>
        <taxon>Bacteria</taxon>
        <taxon>Bacillati</taxon>
        <taxon>Bacillota</taxon>
        <taxon>Clostridia</taxon>
        <taxon>Christensenellales</taxon>
        <taxon>Christensenellaceae</taxon>
        <taxon>Christensenella</taxon>
    </lineage>
</organism>
<protein>
    <recommendedName>
        <fullName evidence="6">D-3-phosphoglycerate dehydrogenase</fullName>
        <ecNumber evidence="4">1.1.1.399</ecNumber>
        <ecNumber evidence="5">1.1.1.95</ecNumber>
    </recommendedName>
    <alternativeName>
        <fullName evidence="9">2-oxoglutarate reductase</fullName>
    </alternativeName>
</protein>
<dbReference type="EC" id="1.1.1.95" evidence="5"/>
<dbReference type="SUPFAM" id="SSF52283">
    <property type="entry name" value="Formate/glycerate dehydrogenase catalytic domain-like"/>
    <property type="match status" value="1"/>
</dbReference>
<comment type="catalytic activity">
    <reaction evidence="11">
        <text>(2R)-3-phosphoglycerate + NAD(+) = 3-phosphooxypyruvate + NADH + H(+)</text>
        <dbReference type="Rhea" id="RHEA:12641"/>
        <dbReference type="ChEBI" id="CHEBI:15378"/>
        <dbReference type="ChEBI" id="CHEBI:18110"/>
        <dbReference type="ChEBI" id="CHEBI:57540"/>
        <dbReference type="ChEBI" id="CHEBI:57945"/>
        <dbReference type="ChEBI" id="CHEBI:58272"/>
        <dbReference type="EC" id="1.1.1.95"/>
    </reaction>
</comment>
<comment type="function">
    <text evidence="1">Catalyzes the reversible oxidation of 3-phospho-D-glycerate to 3-phosphonooxypyruvate, the first step of the phosphorylated L-serine biosynthesis pathway. Also catalyzes the reversible oxidation of 2-hydroxyglutarate to 2-oxoglutarate.</text>
</comment>
<gene>
    <name evidence="14" type="ORF">H8S18_11450</name>
</gene>
<evidence type="ECO:0000256" key="2">
    <source>
        <dbReference type="ARBA" id="ARBA00005216"/>
    </source>
</evidence>
<proteinExistence type="inferred from homology"/>
<dbReference type="InterPro" id="IPR029752">
    <property type="entry name" value="D-isomer_DH_CS1"/>
</dbReference>
<dbReference type="SUPFAM" id="SSF51735">
    <property type="entry name" value="NAD(P)-binding Rossmann-fold domains"/>
    <property type="match status" value="1"/>
</dbReference>
<dbReference type="InterPro" id="IPR029753">
    <property type="entry name" value="D-isomer_DH_CS"/>
</dbReference>
<evidence type="ECO:0000256" key="10">
    <source>
        <dbReference type="ARBA" id="ARBA00048126"/>
    </source>
</evidence>
<dbReference type="EMBL" id="JACOON010000006">
    <property type="protein sequence ID" value="MBC5648954.1"/>
    <property type="molecule type" value="Genomic_DNA"/>
</dbReference>
<accession>A0ABR7EIW7</accession>
<name>A0ABR7EIW7_9FIRM</name>
<evidence type="ECO:0000256" key="7">
    <source>
        <dbReference type="ARBA" id="ARBA00023002"/>
    </source>
</evidence>
<keyword evidence="7 12" id="KW-0560">Oxidoreductase</keyword>
<dbReference type="Pfam" id="PF00389">
    <property type="entry name" value="2-Hacid_dh"/>
    <property type="match status" value="1"/>
</dbReference>
<dbReference type="RefSeq" id="WP_186858409.1">
    <property type="nucleotide sequence ID" value="NZ_JACOON010000006.1"/>
</dbReference>
<dbReference type="InterPro" id="IPR036291">
    <property type="entry name" value="NAD(P)-bd_dom_sf"/>
</dbReference>
<evidence type="ECO:0000256" key="8">
    <source>
        <dbReference type="ARBA" id="ARBA00023027"/>
    </source>
</evidence>
<dbReference type="InterPro" id="IPR006140">
    <property type="entry name" value="D-isomer_DH_NAD-bd"/>
</dbReference>
<evidence type="ECO:0000256" key="11">
    <source>
        <dbReference type="ARBA" id="ARBA00048731"/>
    </source>
</evidence>
<evidence type="ECO:0000256" key="4">
    <source>
        <dbReference type="ARBA" id="ARBA00013001"/>
    </source>
</evidence>
<comment type="similarity">
    <text evidence="3 12">Belongs to the D-isomer specific 2-hydroxyacid dehydrogenase family.</text>
</comment>
<dbReference type="Pfam" id="PF02826">
    <property type="entry name" value="2-Hacid_dh_C"/>
    <property type="match status" value="1"/>
</dbReference>
<dbReference type="Gene3D" id="3.40.50.720">
    <property type="entry name" value="NAD(P)-binding Rossmann-like Domain"/>
    <property type="match status" value="2"/>
</dbReference>
<evidence type="ECO:0000256" key="1">
    <source>
        <dbReference type="ARBA" id="ARBA00003800"/>
    </source>
</evidence>
<dbReference type="InterPro" id="IPR006139">
    <property type="entry name" value="D-isomer_2_OHA_DH_cat_dom"/>
</dbReference>
<dbReference type="Proteomes" id="UP000606889">
    <property type="component" value="Unassembled WGS sequence"/>
</dbReference>
<dbReference type="PANTHER" id="PTHR42938:SF47">
    <property type="entry name" value="HYDROXYPYRUVATE REDUCTASE"/>
    <property type="match status" value="1"/>
</dbReference>
<dbReference type="CDD" id="cd12174">
    <property type="entry name" value="PGDH_like_3"/>
    <property type="match status" value="1"/>
</dbReference>
<evidence type="ECO:0000256" key="9">
    <source>
        <dbReference type="ARBA" id="ARBA00030455"/>
    </source>
</evidence>
<keyword evidence="15" id="KW-1185">Reference proteome</keyword>
<evidence type="ECO:0000256" key="12">
    <source>
        <dbReference type="RuleBase" id="RU003719"/>
    </source>
</evidence>
<comment type="pathway">
    <text evidence="2">Amino-acid biosynthesis; L-serine biosynthesis; L-serine from 3-phospho-D-glycerate: step 1/3.</text>
</comment>
<evidence type="ECO:0000256" key="5">
    <source>
        <dbReference type="ARBA" id="ARBA00013143"/>
    </source>
</evidence>
<dbReference type="PROSITE" id="PS00065">
    <property type="entry name" value="D_2_HYDROXYACID_DH_1"/>
    <property type="match status" value="1"/>
</dbReference>
<sequence>MHTIKKLNKISPVIYDYLPKENYNVSSHLEDDSEGFIVRSADCHGMDFSENTVAIARAGAGTNNIPIDQCTEKGIVVFNTPGANANGVKELVIGAMIAASRNLPEAYDWAKTLKGQDGVPALVEKGKGQFVGGEVKGKTLGVIGLGAIGIMVANAASAIGMNVIGYDPFLSVDRAWSISMYTHKAEKLDELLEKADFITLHIPQNDKTKGFLSTPEFSKMKDGVIVLNFARGGLVKTTSLFDAMESGKVKKYVTDFPDDDMLCHPNVLAIPHLGASTPESEENCAVMAAKQLRDFFETGTIVNSVNMPECIVPPSDAVRVTVIHKNLTNMVGQITNTIAKYSLNIADMANKSRGDIAYTVLNLDHEISQEAIDEIISIDGVIKLRVI</sequence>
<dbReference type="CDD" id="cd04901">
    <property type="entry name" value="ACT_3PGDH"/>
    <property type="match status" value="1"/>
</dbReference>
<dbReference type="PROSITE" id="PS00670">
    <property type="entry name" value="D_2_HYDROXYACID_DH_2"/>
    <property type="match status" value="1"/>
</dbReference>
<dbReference type="PANTHER" id="PTHR42938">
    <property type="entry name" value="FORMATE DEHYDROGENASE 1"/>
    <property type="match status" value="1"/>
</dbReference>
<evidence type="ECO:0000313" key="14">
    <source>
        <dbReference type="EMBL" id="MBC5648954.1"/>
    </source>
</evidence>
<reference evidence="14 15" key="1">
    <citation type="submission" date="2020-08" db="EMBL/GenBank/DDBJ databases">
        <title>Genome public.</title>
        <authorList>
            <person name="Liu C."/>
            <person name="Sun Q."/>
        </authorList>
    </citation>
    <scope>NUCLEOTIDE SEQUENCE [LARGE SCALE GENOMIC DNA]</scope>
    <source>
        <strain evidence="14 15">NSJ-35</strain>
    </source>
</reference>
<dbReference type="Gene3D" id="3.30.70.260">
    <property type="match status" value="1"/>
</dbReference>
<dbReference type="InterPro" id="IPR002912">
    <property type="entry name" value="ACT_dom"/>
</dbReference>
<evidence type="ECO:0000313" key="15">
    <source>
        <dbReference type="Proteomes" id="UP000606889"/>
    </source>
</evidence>
<evidence type="ECO:0000259" key="13">
    <source>
        <dbReference type="PROSITE" id="PS51671"/>
    </source>
</evidence>